<dbReference type="InterPro" id="IPR053847">
    <property type="entry name" value="DUF6928"/>
</dbReference>
<protein>
    <submittedName>
        <fullName evidence="1">Uncharacterized protein</fullName>
    </submittedName>
</protein>
<dbReference type="EMBL" id="JAZGQK010000001">
    <property type="protein sequence ID" value="MEE6257029.1"/>
    <property type="molecule type" value="Genomic_DNA"/>
</dbReference>
<evidence type="ECO:0000313" key="1">
    <source>
        <dbReference type="EMBL" id="MEE6257029.1"/>
    </source>
</evidence>
<accession>A0ABU7RKQ9</accession>
<evidence type="ECO:0000313" key="2">
    <source>
        <dbReference type="Proteomes" id="UP001332243"/>
    </source>
</evidence>
<dbReference type="Proteomes" id="UP001332243">
    <property type="component" value="Unassembled WGS sequence"/>
</dbReference>
<dbReference type="Pfam" id="PF21997">
    <property type="entry name" value="DUF6928"/>
    <property type="match status" value="1"/>
</dbReference>
<gene>
    <name evidence="1" type="ORF">V1633_00815</name>
</gene>
<proteinExistence type="predicted"/>
<name>A0ABU7RKQ9_9ACTN</name>
<keyword evidence="2" id="KW-1185">Reference proteome</keyword>
<dbReference type="RefSeq" id="WP_331212135.1">
    <property type="nucleotide sequence ID" value="NZ_JAZGQK010000001.1"/>
</dbReference>
<organism evidence="1 2">
    <name type="scientific">Plantactinospora sonchi</name>
    <dbReference type="NCBI Taxonomy" id="1544735"/>
    <lineage>
        <taxon>Bacteria</taxon>
        <taxon>Bacillati</taxon>
        <taxon>Actinomycetota</taxon>
        <taxon>Actinomycetes</taxon>
        <taxon>Micromonosporales</taxon>
        <taxon>Micromonosporaceae</taxon>
        <taxon>Plantactinospora</taxon>
    </lineage>
</organism>
<reference evidence="1 2" key="1">
    <citation type="submission" date="2024-01" db="EMBL/GenBank/DDBJ databases">
        <title>Genome insights into Plantactinospora sonchi sp. nov.</title>
        <authorList>
            <person name="Wang L."/>
        </authorList>
    </citation>
    <scope>NUCLEOTIDE SEQUENCE [LARGE SCALE GENOMIC DNA]</scope>
    <source>
        <strain evidence="1 2">NEAU-QY2</strain>
    </source>
</reference>
<sequence length="249" mass="27421">MGAKTALLAFADGDIRSVLRGATPSTVDEAERLVRRLLPDRSVARHDDTTLAEGVYPPDEVTYATVLAGAEVVCDRRLTSHRPSELPERLRAFGAGRRILLHGMHSMVDALSFAVWEDGRLVRSLSLSPDDGIVENIGEPYDFELPYWAGDHPVRPVPGWPDQGPYPLPFHPLELGEAALRALFGFVVEGRPAPDDVDPSAVPLRGFHLTDPSGAEQAARARLQDLVKMMRPPQRLRMGSDGRWHELDA</sequence>
<comment type="caution">
    <text evidence="1">The sequence shown here is derived from an EMBL/GenBank/DDBJ whole genome shotgun (WGS) entry which is preliminary data.</text>
</comment>